<accession>A0A699YZY9</accession>
<organism evidence="2 3">
    <name type="scientific">Haematococcus lacustris</name>
    <name type="common">Green alga</name>
    <name type="synonym">Haematococcus pluvialis</name>
    <dbReference type="NCBI Taxonomy" id="44745"/>
    <lineage>
        <taxon>Eukaryota</taxon>
        <taxon>Viridiplantae</taxon>
        <taxon>Chlorophyta</taxon>
        <taxon>core chlorophytes</taxon>
        <taxon>Chlorophyceae</taxon>
        <taxon>CS clade</taxon>
        <taxon>Chlamydomonadales</taxon>
        <taxon>Haematococcaceae</taxon>
        <taxon>Haematococcus</taxon>
    </lineage>
</organism>
<protein>
    <submittedName>
        <fullName evidence="2">Uncharacterized protein</fullName>
    </submittedName>
</protein>
<name>A0A699YZY9_HAELA</name>
<sequence length="30" mass="3060">MAAVQQPARCKEGEAAGSTATQQQVSQAGR</sequence>
<feature type="non-terminal residue" evidence="2">
    <location>
        <position position="30"/>
    </location>
</feature>
<comment type="caution">
    <text evidence="2">The sequence shown here is derived from an EMBL/GenBank/DDBJ whole genome shotgun (WGS) entry which is preliminary data.</text>
</comment>
<reference evidence="2 3" key="1">
    <citation type="submission" date="2020-02" db="EMBL/GenBank/DDBJ databases">
        <title>Draft genome sequence of Haematococcus lacustris strain NIES-144.</title>
        <authorList>
            <person name="Morimoto D."/>
            <person name="Nakagawa S."/>
            <person name="Yoshida T."/>
            <person name="Sawayama S."/>
        </authorList>
    </citation>
    <scope>NUCLEOTIDE SEQUENCE [LARGE SCALE GENOMIC DNA]</scope>
    <source>
        <strain evidence="2 3">NIES-144</strain>
    </source>
</reference>
<dbReference type="Proteomes" id="UP000485058">
    <property type="component" value="Unassembled WGS sequence"/>
</dbReference>
<dbReference type="EMBL" id="BLLF01000555">
    <property type="protein sequence ID" value="GFH12928.1"/>
    <property type="molecule type" value="Genomic_DNA"/>
</dbReference>
<proteinExistence type="predicted"/>
<feature type="region of interest" description="Disordered" evidence="1">
    <location>
        <begin position="1"/>
        <end position="30"/>
    </location>
</feature>
<gene>
    <name evidence="2" type="ORF">HaLaN_08710</name>
</gene>
<evidence type="ECO:0000256" key="1">
    <source>
        <dbReference type="SAM" id="MobiDB-lite"/>
    </source>
</evidence>
<evidence type="ECO:0000313" key="3">
    <source>
        <dbReference type="Proteomes" id="UP000485058"/>
    </source>
</evidence>
<evidence type="ECO:0000313" key="2">
    <source>
        <dbReference type="EMBL" id="GFH12928.1"/>
    </source>
</evidence>
<dbReference type="AlphaFoldDB" id="A0A699YZY9"/>
<feature type="compositionally biased region" description="Polar residues" evidence="1">
    <location>
        <begin position="18"/>
        <end position="30"/>
    </location>
</feature>
<keyword evidence="3" id="KW-1185">Reference proteome</keyword>